<dbReference type="GO" id="GO:0015562">
    <property type="term" value="F:efflux transmembrane transporter activity"/>
    <property type="evidence" value="ECO:0007669"/>
    <property type="project" value="InterPro"/>
</dbReference>
<evidence type="ECO:0000313" key="10">
    <source>
        <dbReference type="Proteomes" id="UP000001822"/>
    </source>
</evidence>
<dbReference type="GO" id="GO:0009279">
    <property type="term" value="C:cell outer membrane"/>
    <property type="evidence" value="ECO:0007669"/>
    <property type="project" value="UniProtKB-SubCell"/>
</dbReference>
<comment type="similarity">
    <text evidence="2">Belongs to the outer membrane factor (OMF) (TC 1.B.17) family.</text>
</comment>
<evidence type="ECO:0000256" key="1">
    <source>
        <dbReference type="ARBA" id="ARBA00004442"/>
    </source>
</evidence>
<evidence type="ECO:0000256" key="8">
    <source>
        <dbReference type="SAM" id="SignalP"/>
    </source>
</evidence>
<evidence type="ECO:0000256" key="7">
    <source>
        <dbReference type="ARBA" id="ARBA00023237"/>
    </source>
</evidence>
<name>A0A6N4SU88_CYTH3</name>
<dbReference type="InterPro" id="IPR051906">
    <property type="entry name" value="TolC-like"/>
</dbReference>
<dbReference type="PANTHER" id="PTHR30026:SF20">
    <property type="entry name" value="OUTER MEMBRANE PROTEIN TOLC"/>
    <property type="match status" value="1"/>
</dbReference>
<dbReference type="InterPro" id="IPR003423">
    <property type="entry name" value="OMP_efflux"/>
</dbReference>
<dbReference type="PANTHER" id="PTHR30026">
    <property type="entry name" value="OUTER MEMBRANE PROTEIN TOLC"/>
    <property type="match status" value="1"/>
</dbReference>
<keyword evidence="10" id="KW-1185">Reference proteome</keyword>
<keyword evidence="8" id="KW-0732">Signal</keyword>
<feature type="chain" id="PRO_5027029539" evidence="8">
    <location>
        <begin position="20"/>
        <end position="441"/>
    </location>
</feature>
<dbReference type="AlphaFoldDB" id="A0A6N4SU88"/>
<dbReference type="Proteomes" id="UP000001822">
    <property type="component" value="Chromosome"/>
</dbReference>
<organism evidence="9 10">
    <name type="scientific">Cytophaga hutchinsonii (strain ATCC 33406 / DSM 1761 / CIP 103989 / NBRC 15051 / NCIMB 9469 / D465)</name>
    <dbReference type="NCBI Taxonomy" id="269798"/>
    <lineage>
        <taxon>Bacteria</taxon>
        <taxon>Pseudomonadati</taxon>
        <taxon>Bacteroidota</taxon>
        <taxon>Cytophagia</taxon>
        <taxon>Cytophagales</taxon>
        <taxon>Cytophagaceae</taxon>
        <taxon>Cytophaga</taxon>
    </lineage>
</organism>
<dbReference type="GO" id="GO:0015288">
    <property type="term" value="F:porin activity"/>
    <property type="evidence" value="ECO:0007669"/>
    <property type="project" value="TreeGrafter"/>
</dbReference>
<dbReference type="RefSeq" id="WP_011586165.1">
    <property type="nucleotide sequence ID" value="NC_008255.1"/>
</dbReference>
<comment type="subcellular location">
    <subcellularLocation>
        <location evidence="1">Cell outer membrane</location>
    </subcellularLocation>
</comment>
<proteinExistence type="inferred from homology"/>
<sequence>MRIYSLCIGFLLFTTQVYAQQKLTLKECIAFSLQNHLSNKVYLNNVEIANQQGREALAGYLPQVAGTATFDYNIKRQTTIIPAGAFSPTETRLQFGQPFLTTPVIQLDQVLYDQSLLYGIKANGPNKEISALSLKQNQETLIYNTSAAYIETVIYSERIRILTINENKYKDLLAIKKLQFEKGVATQVEYNRILVTYKNITAEKTLAETNKELALNKLKDAMGMTLQESLSINDSLDYAKLIPDSDASQFDVTQLYAYKINAEKIHLQEIDVKRKQSAFLPTLSGYARYGAQAYGAEFNTAFDRWFDYSTIGLRLNVPIFSGFRRDSQLKQSKLTLDNAKQNFIINNNTMQLQYMNANTQLKKSYNDVANNKENLELAQEVFDITNLEYQKGSATLTDLLNAEYSLKEAQNNYITSTLNLLSSTLNNEKAKGTLIPFATKL</sequence>
<keyword evidence="3" id="KW-0813">Transport</keyword>
<dbReference type="GO" id="GO:1990281">
    <property type="term" value="C:efflux pump complex"/>
    <property type="evidence" value="ECO:0007669"/>
    <property type="project" value="TreeGrafter"/>
</dbReference>
<gene>
    <name evidence="9" type="ordered locus">CHU_2807</name>
</gene>
<reference evidence="9 10" key="1">
    <citation type="journal article" date="2007" name="Appl. Environ. Microbiol.">
        <title>Genome sequence of the cellulolytic gliding bacterium Cytophaga hutchinsonii.</title>
        <authorList>
            <person name="Xie G."/>
            <person name="Bruce D.C."/>
            <person name="Challacombe J.F."/>
            <person name="Chertkov O."/>
            <person name="Detter J.C."/>
            <person name="Gilna P."/>
            <person name="Han C.S."/>
            <person name="Lucas S."/>
            <person name="Misra M."/>
            <person name="Myers G.L."/>
            <person name="Richardson P."/>
            <person name="Tapia R."/>
            <person name="Thayer N."/>
            <person name="Thompson L.S."/>
            <person name="Brettin T.S."/>
            <person name="Henrissat B."/>
            <person name="Wilson D.B."/>
            <person name="McBride M.J."/>
        </authorList>
    </citation>
    <scope>NUCLEOTIDE SEQUENCE [LARGE SCALE GENOMIC DNA]</scope>
    <source>
        <strain evidence="10">ATCC 33406 / DSM 1761 / CIP 103989 / NBRC 15051 / NCIMB 9469 / D465</strain>
    </source>
</reference>
<dbReference type="Gene3D" id="1.20.1600.10">
    <property type="entry name" value="Outer membrane efflux proteins (OEP)"/>
    <property type="match status" value="1"/>
</dbReference>
<dbReference type="OrthoDB" id="9811587at2"/>
<dbReference type="EMBL" id="CP000383">
    <property type="protein sequence ID" value="ABG60055.1"/>
    <property type="molecule type" value="Genomic_DNA"/>
</dbReference>
<evidence type="ECO:0000256" key="3">
    <source>
        <dbReference type="ARBA" id="ARBA00022448"/>
    </source>
</evidence>
<keyword evidence="6" id="KW-0472">Membrane</keyword>
<protein>
    <submittedName>
        <fullName evidence="9">Outer membrane efflux protein/ immunoreative antigen</fullName>
    </submittedName>
</protein>
<dbReference type="SUPFAM" id="SSF56954">
    <property type="entry name" value="Outer membrane efflux proteins (OEP)"/>
    <property type="match status" value="1"/>
</dbReference>
<keyword evidence="4" id="KW-1134">Transmembrane beta strand</keyword>
<accession>A0A6N4SU88</accession>
<keyword evidence="5" id="KW-0812">Transmembrane</keyword>
<keyword evidence="7" id="KW-0998">Cell outer membrane</keyword>
<evidence type="ECO:0000256" key="4">
    <source>
        <dbReference type="ARBA" id="ARBA00022452"/>
    </source>
</evidence>
<evidence type="ECO:0000256" key="5">
    <source>
        <dbReference type="ARBA" id="ARBA00022692"/>
    </source>
</evidence>
<evidence type="ECO:0000256" key="2">
    <source>
        <dbReference type="ARBA" id="ARBA00007613"/>
    </source>
</evidence>
<feature type="signal peptide" evidence="8">
    <location>
        <begin position="1"/>
        <end position="19"/>
    </location>
</feature>
<dbReference type="Pfam" id="PF02321">
    <property type="entry name" value="OEP"/>
    <property type="match status" value="1"/>
</dbReference>
<evidence type="ECO:0000313" key="9">
    <source>
        <dbReference type="EMBL" id="ABG60055.1"/>
    </source>
</evidence>
<evidence type="ECO:0000256" key="6">
    <source>
        <dbReference type="ARBA" id="ARBA00023136"/>
    </source>
</evidence>
<dbReference type="KEGG" id="chu:CHU_2807"/>